<sequence>MQRFQQLLTQCRALYDQWLLGGGFSANGLFMEGHYCLRDSTSSSQPNNQSPTL</sequence>
<protein>
    <submittedName>
        <fullName evidence="1">Uncharacterized protein</fullName>
    </submittedName>
</protein>
<evidence type="ECO:0000313" key="1">
    <source>
        <dbReference type="EMBL" id="MBT0726774.1"/>
    </source>
</evidence>
<dbReference type="RefSeq" id="WP_214212595.1">
    <property type="nucleotide sequence ID" value="NZ_JABBFO010000003.1"/>
</dbReference>
<dbReference type="EMBL" id="JABBFO010000003">
    <property type="protein sequence ID" value="MBT0726774.1"/>
    <property type="molecule type" value="Genomic_DNA"/>
</dbReference>
<gene>
    <name evidence="1" type="ORF">HGT73_05150</name>
</gene>
<comment type="caution">
    <text evidence="1">The sequence shown here is derived from an EMBL/GenBank/DDBJ whole genome shotgun (WGS) entry which is preliminary data.</text>
</comment>
<keyword evidence="2" id="KW-1185">Reference proteome</keyword>
<reference evidence="1 2" key="1">
    <citation type="submission" date="2020-04" db="EMBL/GenBank/DDBJ databases">
        <title>Genome sequencing of Rosenbergiella species.</title>
        <authorList>
            <person name="Alvarez-Perez S."/>
            <person name="Lievens B."/>
        </authorList>
    </citation>
    <scope>NUCLEOTIDE SEQUENCE [LARGE SCALE GENOMIC DNA]</scope>
    <source>
        <strain evidence="1 2">CdVSA20.1</strain>
    </source>
</reference>
<name>A0ABS5T346_9GAMM</name>
<organism evidence="1 2">
    <name type="scientific">Rosenbergiella australiborealis</name>
    <dbReference type="NCBI Taxonomy" id="1544696"/>
    <lineage>
        <taxon>Bacteria</taxon>
        <taxon>Pseudomonadati</taxon>
        <taxon>Pseudomonadota</taxon>
        <taxon>Gammaproteobacteria</taxon>
        <taxon>Enterobacterales</taxon>
        <taxon>Erwiniaceae</taxon>
        <taxon>Rosenbergiella</taxon>
    </lineage>
</organism>
<accession>A0ABS5T346</accession>
<dbReference type="Proteomes" id="UP000786875">
    <property type="component" value="Unassembled WGS sequence"/>
</dbReference>
<evidence type="ECO:0000313" key="2">
    <source>
        <dbReference type="Proteomes" id="UP000786875"/>
    </source>
</evidence>
<proteinExistence type="predicted"/>